<dbReference type="AlphaFoldDB" id="A0AA88VRF7"/>
<dbReference type="GO" id="GO:0004553">
    <property type="term" value="F:hydrolase activity, hydrolyzing O-glycosyl compounds"/>
    <property type="evidence" value="ECO:0007669"/>
    <property type="project" value="InterPro"/>
</dbReference>
<keyword evidence="3 4" id="KW-0326">Glycosidase</keyword>
<dbReference type="Proteomes" id="UP001188597">
    <property type="component" value="Unassembled WGS sequence"/>
</dbReference>
<dbReference type="SUPFAM" id="SSF51445">
    <property type="entry name" value="(Trans)glycosidases"/>
    <property type="match status" value="1"/>
</dbReference>
<dbReference type="GO" id="GO:0005737">
    <property type="term" value="C:cytoplasm"/>
    <property type="evidence" value="ECO:0007669"/>
    <property type="project" value="TreeGrafter"/>
</dbReference>
<evidence type="ECO:0000313" key="7">
    <source>
        <dbReference type="Proteomes" id="UP001188597"/>
    </source>
</evidence>
<dbReference type="GO" id="GO:0015629">
    <property type="term" value="C:actin cytoskeleton"/>
    <property type="evidence" value="ECO:0007669"/>
    <property type="project" value="TreeGrafter"/>
</dbReference>
<dbReference type="PANTHER" id="PTHR10551:SF13">
    <property type="entry name" value="GLUCAN 1,3-BETA-GLUCOSIDASE ARB_04467-RELATED"/>
    <property type="match status" value="1"/>
</dbReference>
<dbReference type="InterPro" id="IPR010431">
    <property type="entry name" value="Fascin"/>
</dbReference>
<sequence>MGLELFLQGLLNHDIKVIVDLHAAPGSQNGFHHSGTRDGFLEWGESKIPETVAVIDFLAHRYAHSPSLVAIELLNEPLAPNVTFGYDVVRKYTSTAYVILSSRFGPASNSEFLPLASGLGPLVIDVHYYSLYKSFEKLNCTTEHCSHIYNKRASQLQEVTPSNGPLSFV</sequence>
<dbReference type="PANTHER" id="PTHR10551">
    <property type="entry name" value="FASCIN"/>
    <property type="match status" value="1"/>
</dbReference>
<dbReference type="GO" id="GO:0051017">
    <property type="term" value="P:actin filament bundle assembly"/>
    <property type="evidence" value="ECO:0007669"/>
    <property type="project" value="TreeGrafter"/>
</dbReference>
<accession>A0AA88VRF7</accession>
<dbReference type="Pfam" id="PF00150">
    <property type="entry name" value="Cellulase"/>
    <property type="match status" value="1"/>
</dbReference>
<comment type="similarity">
    <text evidence="1 4">Belongs to the glycosyl hydrolase 5 (cellulase A) family.</text>
</comment>
<evidence type="ECO:0000256" key="3">
    <source>
        <dbReference type="ARBA" id="ARBA00023295"/>
    </source>
</evidence>
<dbReference type="PROSITE" id="PS00659">
    <property type="entry name" value="GLYCOSYL_HYDROL_F5"/>
    <property type="match status" value="1"/>
</dbReference>
<dbReference type="InterPro" id="IPR001547">
    <property type="entry name" value="Glyco_hydro_5"/>
</dbReference>
<keyword evidence="7" id="KW-1185">Reference proteome</keyword>
<dbReference type="InterPro" id="IPR018087">
    <property type="entry name" value="Glyco_hydro_5_CS"/>
</dbReference>
<dbReference type="GO" id="GO:0000272">
    <property type="term" value="P:polysaccharide catabolic process"/>
    <property type="evidence" value="ECO:0007669"/>
    <property type="project" value="InterPro"/>
</dbReference>
<proteinExistence type="inferred from homology"/>
<dbReference type="EMBL" id="JAVXUP010001402">
    <property type="protein sequence ID" value="KAK3012079.1"/>
    <property type="molecule type" value="Genomic_DNA"/>
</dbReference>
<feature type="non-terminal residue" evidence="6">
    <location>
        <position position="1"/>
    </location>
</feature>
<dbReference type="InterPro" id="IPR017853">
    <property type="entry name" value="GH"/>
</dbReference>
<comment type="caution">
    <text evidence="6">The sequence shown here is derived from an EMBL/GenBank/DDBJ whole genome shotgun (WGS) entry which is preliminary data.</text>
</comment>
<reference evidence="6" key="1">
    <citation type="submission" date="2022-12" db="EMBL/GenBank/DDBJ databases">
        <title>Draft genome assemblies for two species of Escallonia (Escalloniales).</title>
        <authorList>
            <person name="Chanderbali A."/>
            <person name="Dervinis C."/>
            <person name="Anghel I."/>
            <person name="Soltis D."/>
            <person name="Soltis P."/>
            <person name="Zapata F."/>
        </authorList>
    </citation>
    <scope>NUCLEOTIDE SEQUENCE</scope>
    <source>
        <strain evidence="6">UCBG64.0493</strain>
        <tissue evidence="6">Leaf</tissue>
    </source>
</reference>
<dbReference type="GO" id="GO:0051015">
    <property type="term" value="F:actin filament binding"/>
    <property type="evidence" value="ECO:0007669"/>
    <property type="project" value="InterPro"/>
</dbReference>
<feature type="domain" description="Glycoside hydrolase family 5" evidence="5">
    <location>
        <begin position="8"/>
        <end position="139"/>
    </location>
</feature>
<dbReference type="Gene3D" id="3.20.20.80">
    <property type="entry name" value="Glycosidases"/>
    <property type="match status" value="1"/>
</dbReference>
<protein>
    <recommendedName>
        <fullName evidence="5">Glycoside hydrolase family 5 domain-containing protein</fullName>
    </recommendedName>
</protein>
<evidence type="ECO:0000259" key="5">
    <source>
        <dbReference type="Pfam" id="PF00150"/>
    </source>
</evidence>
<name>A0AA88VRF7_9ASTE</name>
<evidence type="ECO:0000313" key="6">
    <source>
        <dbReference type="EMBL" id="KAK3012079.1"/>
    </source>
</evidence>
<evidence type="ECO:0000256" key="2">
    <source>
        <dbReference type="ARBA" id="ARBA00022801"/>
    </source>
</evidence>
<evidence type="ECO:0000256" key="1">
    <source>
        <dbReference type="ARBA" id="ARBA00005641"/>
    </source>
</evidence>
<keyword evidence="2 4" id="KW-0378">Hydrolase</keyword>
<gene>
    <name evidence="6" type="ORF">RJ639_011972</name>
</gene>
<dbReference type="GO" id="GO:0007163">
    <property type="term" value="P:establishment or maintenance of cell polarity"/>
    <property type="evidence" value="ECO:0007669"/>
    <property type="project" value="TreeGrafter"/>
</dbReference>
<evidence type="ECO:0000256" key="4">
    <source>
        <dbReference type="RuleBase" id="RU361153"/>
    </source>
</evidence>
<organism evidence="6 7">
    <name type="scientific">Escallonia herrerae</name>
    <dbReference type="NCBI Taxonomy" id="1293975"/>
    <lineage>
        <taxon>Eukaryota</taxon>
        <taxon>Viridiplantae</taxon>
        <taxon>Streptophyta</taxon>
        <taxon>Embryophyta</taxon>
        <taxon>Tracheophyta</taxon>
        <taxon>Spermatophyta</taxon>
        <taxon>Magnoliopsida</taxon>
        <taxon>eudicotyledons</taxon>
        <taxon>Gunneridae</taxon>
        <taxon>Pentapetalae</taxon>
        <taxon>asterids</taxon>
        <taxon>campanulids</taxon>
        <taxon>Escalloniales</taxon>
        <taxon>Escalloniaceae</taxon>
        <taxon>Escallonia</taxon>
    </lineage>
</organism>
<dbReference type="GO" id="GO:0016477">
    <property type="term" value="P:cell migration"/>
    <property type="evidence" value="ECO:0007669"/>
    <property type="project" value="TreeGrafter"/>
</dbReference>